<dbReference type="Pfam" id="PF01551">
    <property type="entry name" value="Peptidase_M23"/>
    <property type="match status" value="1"/>
</dbReference>
<dbReference type="InterPro" id="IPR011055">
    <property type="entry name" value="Dup_hybrid_motif"/>
</dbReference>
<dbReference type="Proteomes" id="UP001337723">
    <property type="component" value="Chromosome"/>
</dbReference>
<dbReference type="InterPro" id="IPR050570">
    <property type="entry name" value="Cell_wall_metabolism_enzyme"/>
</dbReference>
<keyword evidence="4" id="KW-1185">Reference proteome</keyword>
<dbReference type="InterPro" id="IPR016047">
    <property type="entry name" value="M23ase_b-sheet_dom"/>
</dbReference>
<protein>
    <submittedName>
        <fullName evidence="3">Peptidase M23</fullName>
    </submittedName>
</protein>
<feature type="signal peptide" evidence="1">
    <location>
        <begin position="1"/>
        <end position="28"/>
    </location>
</feature>
<dbReference type="AlphaFoldDB" id="A0AA48HKX7"/>
<evidence type="ECO:0000256" key="1">
    <source>
        <dbReference type="SAM" id="SignalP"/>
    </source>
</evidence>
<evidence type="ECO:0000313" key="4">
    <source>
        <dbReference type="Proteomes" id="UP001337723"/>
    </source>
</evidence>
<feature type="domain" description="M23ase beta-sheet core" evidence="2">
    <location>
        <begin position="73"/>
        <end position="186"/>
    </location>
</feature>
<accession>A0AA48HKX7</accession>
<keyword evidence="1" id="KW-0732">Signal</keyword>
<dbReference type="GO" id="GO:0004222">
    <property type="term" value="F:metalloendopeptidase activity"/>
    <property type="evidence" value="ECO:0007669"/>
    <property type="project" value="TreeGrafter"/>
</dbReference>
<proteinExistence type="predicted"/>
<dbReference type="KEGG" id="rmai:MACH21_23130"/>
<dbReference type="CDD" id="cd12797">
    <property type="entry name" value="M23_peptidase"/>
    <property type="match status" value="1"/>
</dbReference>
<dbReference type="PANTHER" id="PTHR21666:SF270">
    <property type="entry name" value="MUREIN HYDROLASE ACTIVATOR ENVC"/>
    <property type="match status" value="1"/>
</dbReference>
<dbReference type="EMBL" id="AP027266">
    <property type="protein sequence ID" value="BDW86136.1"/>
    <property type="molecule type" value="Genomic_DNA"/>
</dbReference>
<name>A0AA48HKX7_9RHOB</name>
<feature type="chain" id="PRO_5045194647" evidence="1">
    <location>
        <begin position="29"/>
        <end position="329"/>
    </location>
</feature>
<dbReference type="RefSeq" id="WP_338272037.1">
    <property type="nucleotide sequence ID" value="NZ_AP027266.1"/>
</dbReference>
<reference evidence="3 4" key="1">
    <citation type="submission" date="2023-01" db="EMBL/GenBank/DDBJ databases">
        <title>Complete genome sequence of Roseicyclus marinus strain Dej080120_10.</title>
        <authorList>
            <person name="Ueki S."/>
            <person name="Maruyama F."/>
        </authorList>
    </citation>
    <scope>NUCLEOTIDE SEQUENCE [LARGE SCALE GENOMIC DNA]</scope>
    <source>
        <strain evidence="3 4">Dej080120_10</strain>
    </source>
</reference>
<gene>
    <name evidence="3" type="ORF">MACH21_23130</name>
</gene>
<organism evidence="3 4">
    <name type="scientific">Roseicyclus marinus</name>
    <dbReference type="NCBI Taxonomy" id="2161673"/>
    <lineage>
        <taxon>Bacteria</taxon>
        <taxon>Pseudomonadati</taxon>
        <taxon>Pseudomonadota</taxon>
        <taxon>Alphaproteobacteria</taxon>
        <taxon>Rhodobacterales</taxon>
        <taxon>Roseobacteraceae</taxon>
        <taxon>Roseicyclus</taxon>
    </lineage>
</organism>
<evidence type="ECO:0000259" key="2">
    <source>
        <dbReference type="Pfam" id="PF01551"/>
    </source>
</evidence>
<evidence type="ECO:0000313" key="3">
    <source>
        <dbReference type="EMBL" id="BDW86136.1"/>
    </source>
</evidence>
<dbReference type="PANTHER" id="PTHR21666">
    <property type="entry name" value="PEPTIDASE-RELATED"/>
    <property type="match status" value="1"/>
</dbReference>
<sequence length="329" mass="34061">MVPRLFSVPGHATRAAAVLLASALSAQAQEAPALLFPVECRLGETCFLQQFVDHDPGPGARAFDCGPQSYDGHTGTDIRTADLEAMAQGVTVIAAAGGVVRGLRDGVPDGGTATMQPGQGCGNGVALTHAEGWETQYCHLMEGSILVQEGQTVAAGTPLGLIGYSGQTEFPHLEFILRHEGQVIDPFDAETGDSCDAPPAGLWAERVENPGGGILSAGFAEAIPELADIAAGRADTGAIEARGAALVIWGFVHGGRAGDVVTLRITDATGAEVHAQEVVLERAQAQLFRASGRRTPAEGWPPGLYRGEVVLSRAGTEIDRAETAVLVTP</sequence>
<dbReference type="SUPFAM" id="SSF51261">
    <property type="entry name" value="Duplicated hybrid motif"/>
    <property type="match status" value="1"/>
</dbReference>
<dbReference type="Gene3D" id="2.70.70.10">
    <property type="entry name" value="Glucose Permease (Domain IIA)"/>
    <property type="match status" value="1"/>
</dbReference>